<evidence type="ECO:0000313" key="3">
    <source>
        <dbReference type="Proteomes" id="UP000077628"/>
    </source>
</evidence>
<evidence type="ECO:0000256" key="1">
    <source>
        <dbReference type="SAM" id="SignalP"/>
    </source>
</evidence>
<sequence>MKAKQTVWAFSLIAAFAAAAHAQPGENESYGETVGRKLSSGLANIATASLEIPKNIIIINNQSNVVYGFVGGTFKGLINMGARMGVGVLDLISAPIPTQPIVRPVYVWDDFNADTTYGKAFKPTPNP</sequence>
<feature type="chain" id="PRO_5008070072" description="Exosortase" evidence="1">
    <location>
        <begin position="23"/>
        <end position="127"/>
    </location>
</feature>
<evidence type="ECO:0008006" key="4">
    <source>
        <dbReference type="Google" id="ProtNLM"/>
    </source>
</evidence>
<dbReference type="OrthoDB" id="8548499at2"/>
<name>A0A177P9L3_9GAMM</name>
<protein>
    <recommendedName>
        <fullName evidence="4">Exosortase</fullName>
    </recommendedName>
</protein>
<comment type="caution">
    <text evidence="2">The sequence shown here is derived from an EMBL/GenBank/DDBJ whole genome shotgun (WGS) entry which is preliminary data.</text>
</comment>
<dbReference type="InterPro" id="IPR023824">
    <property type="entry name" value="CHP04073_exosortase-affil"/>
</dbReference>
<dbReference type="NCBIfam" id="TIGR04073">
    <property type="entry name" value="exo_TIGR04073"/>
    <property type="match status" value="1"/>
</dbReference>
<evidence type="ECO:0000313" key="2">
    <source>
        <dbReference type="EMBL" id="OAI26119.1"/>
    </source>
</evidence>
<dbReference type="STRING" id="702114.A1355_19210"/>
<dbReference type="RefSeq" id="WP_064024868.1">
    <property type="nucleotide sequence ID" value="NZ_LUUK01000032.1"/>
</dbReference>
<accession>A0A177P9L3</accession>
<feature type="signal peptide" evidence="1">
    <location>
        <begin position="1"/>
        <end position="22"/>
    </location>
</feature>
<gene>
    <name evidence="2" type="ORF">A1355_19210</name>
</gene>
<reference evidence="3" key="1">
    <citation type="submission" date="2016-03" db="EMBL/GenBank/DDBJ databases">
        <authorList>
            <person name="Heylen K."/>
            <person name="De Vos P."/>
            <person name="Vekeman B."/>
        </authorList>
    </citation>
    <scope>NUCLEOTIDE SEQUENCE [LARGE SCALE GENOMIC DNA]</scope>
    <source>
        <strain evidence="3">R-45383</strain>
    </source>
</reference>
<dbReference type="EMBL" id="LUUK01000032">
    <property type="protein sequence ID" value="OAI26119.1"/>
    <property type="molecule type" value="Genomic_DNA"/>
</dbReference>
<proteinExistence type="predicted"/>
<dbReference type="AlphaFoldDB" id="A0A177P9L3"/>
<keyword evidence="3" id="KW-1185">Reference proteome</keyword>
<organism evidence="2 3">
    <name type="scientific">Methylomonas koyamae</name>
    <dbReference type="NCBI Taxonomy" id="702114"/>
    <lineage>
        <taxon>Bacteria</taxon>
        <taxon>Pseudomonadati</taxon>
        <taxon>Pseudomonadota</taxon>
        <taxon>Gammaproteobacteria</taxon>
        <taxon>Methylococcales</taxon>
        <taxon>Methylococcaceae</taxon>
        <taxon>Methylomonas</taxon>
    </lineage>
</organism>
<dbReference type="Proteomes" id="UP000077628">
    <property type="component" value="Unassembled WGS sequence"/>
</dbReference>
<keyword evidence="1" id="KW-0732">Signal</keyword>